<dbReference type="OrthoDB" id="2037472at2"/>
<feature type="domain" description="SAF" evidence="3">
    <location>
        <begin position="55"/>
        <end position="115"/>
    </location>
</feature>
<evidence type="ECO:0000313" key="5">
    <source>
        <dbReference type="Proteomes" id="UP000008871"/>
    </source>
</evidence>
<feature type="compositionally biased region" description="Polar residues" evidence="1">
    <location>
        <begin position="289"/>
        <end position="298"/>
    </location>
</feature>
<dbReference type="Pfam" id="PF16976">
    <property type="entry name" value="RcpC"/>
    <property type="match status" value="1"/>
</dbReference>
<evidence type="ECO:0000259" key="3">
    <source>
        <dbReference type="SMART" id="SM00858"/>
    </source>
</evidence>
<keyword evidence="2" id="KW-1133">Transmembrane helix</keyword>
<keyword evidence="5" id="KW-1185">Reference proteome</keyword>
<dbReference type="KEGG" id="abo:ABO_0218"/>
<feature type="region of interest" description="Disordered" evidence="1">
    <location>
        <begin position="269"/>
        <end position="298"/>
    </location>
</feature>
<feature type="transmembrane region" description="Helical" evidence="2">
    <location>
        <begin position="6"/>
        <end position="27"/>
    </location>
</feature>
<dbReference type="SMART" id="SM00858">
    <property type="entry name" value="SAF"/>
    <property type="match status" value="1"/>
</dbReference>
<dbReference type="eggNOG" id="COG3745">
    <property type="taxonomic scope" value="Bacteria"/>
</dbReference>
<name>Q0VT54_ALCBS</name>
<dbReference type="EMBL" id="AM286690">
    <property type="protein sequence ID" value="CAL15666.1"/>
    <property type="molecule type" value="Genomic_DNA"/>
</dbReference>
<accession>Q0VT54</accession>
<dbReference type="AlphaFoldDB" id="Q0VT54"/>
<dbReference type="NCBIfam" id="TIGR03177">
    <property type="entry name" value="pilus_cpaB"/>
    <property type="match status" value="1"/>
</dbReference>
<dbReference type="STRING" id="393595.ABO_0218"/>
<dbReference type="InterPro" id="IPR017592">
    <property type="entry name" value="Pilus_assmbl_Flp-typ_CpaB"/>
</dbReference>
<evidence type="ECO:0000256" key="1">
    <source>
        <dbReference type="SAM" id="MobiDB-lite"/>
    </source>
</evidence>
<protein>
    <recommendedName>
        <fullName evidence="3">SAF domain-containing protein</fullName>
    </recommendedName>
</protein>
<keyword evidence="2" id="KW-0812">Transmembrane</keyword>
<keyword evidence="2" id="KW-0472">Membrane</keyword>
<dbReference type="Proteomes" id="UP000008871">
    <property type="component" value="Chromosome"/>
</dbReference>
<evidence type="ECO:0000313" key="4">
    <source>
        <dbReference type="EMBL" id="CAL15666.1"/>
    </source>
</evidence>
<dbReference type="Pfam" id="PF08666">
    <property type="entry name" value="SAF"/>
    <property type="match status" value="1"/>
</dbReference>
<gene>
    <name evidence="4" type="ordered locus">ABO_0218</name>
</gene>
<dbReference type="HOGENOM" id="CLU_972554_0_0_6"/>
<organism evidence="4 5">
    <name type="scientific">Alcanivorax borkumensis (strain ATCC 700651 / DSM 11573 / NCIMB 13689 / SK2)</name>
    <dbReference type="NCBI Taxonomy" id="393595"/>
    <lineage>
        <taxon>Bacteria</taxon>
        <taxon>Pseudomonadati</taxon>
        <taxon>Pseudomonadota</taxon>
        <taxon>Gammaproteobacteria</taxon>
        <taxon>Oceanospirillales</taxon>
        <taxon>Alcanivoracaceae</taxon>
        <taxon>Alcanivorax</taxon>
    </lineage>
</organism>
<dbReference type="CDD" id="cd11614">
    <property type="entry name" value="SAF_CpaB_FlgA_like"/>
    <property type="match status" value="1"/>
</dbReference>
<dbReference type="InterPro" id="IPR013974">
    <property type="entry name" value="SAF"/>
</dbReference>
<evidence type="ECO:0000256" key="2">
    <source>
        <dbReference type="SAM" id="Phobius"/>
    </source>
</evidence>
<dbReference type="InterPro" id="IPR031571">
    <property type="entry name" value="RcpC_dom"/>
</dbReference>
<sequence length="298" mass="32113">MGARWLYMLPALILSVVAVILALVGLARDPSPAKPERAGADEALAQQRAADKPKYTYWVATRELNIGSIVADDDFQKIDVSAPLSSALQADAQVVGQRLFQHVRNGEILSQVHLEAGNRLAQSVPAQFRAFAIDIDNASAVGGLLEPGDLVDVLVHFRKGQDEQPTSMILLKAIEVLAVKGQLQDADKTDEEKEKSRSRNATAVLAIPREALPKLLLADSNGELRLAMAGEDIGSEQNESAGGGAVGLSGKEQKELMLTTKLDSLFPEKKPVRRSVAPPRGNKVEVYEGSTSRSTYVR</sequence>
<proteinExistence type="predicted"/>
<reference evidence="4 5" key="1">
    <citation type="journal article" date="2006" name="Nat. Biotechnol.">
        <title>Genome sequence of the ubiquitous hydrocarbon-degrading marine bacterium Alcanivorax borkumensis.</title>
        <authorList>
            <person name="Schneiker S."/>
            <person name="Martins dos Santos V.A.P."/>
            <person name="Bartels D."/>
            <person name="Bekel T."/>
            <person name="Brecht M."/>
            <person name="Buhrmester J."/>
            <person name="Chernikova T.N."/>
            <person name="Denaro R."/>
            <person name="Ferrer M."/>
            <person name="Gertler C."/>
            <person name="Goesmann A."/>
            <person name="Golyshina O.V."/>
            <person name="Kaminski F."/>
            <person name="Khachane A.N."/>
            <person name="Lang S."/>
            <person name="Linke B."/>
            <person name="McHardy A.C."/>
            <person name="Meyer F."/>
            <person name="Nechitaylo T."/>
            <person name="Puehler A."/>
            <person name="Regenhardt D."/>
            <person name="Rupp O."/>
            <person name="Sabirova J.S."/>
            <person name="Selbitschka W."/>
            <person name="Yakimov M.M."/>
            <person name="Timmis K.N."/>
            <person name="Vorhoelter F.-J."/>
            <person name="Weidner S."/>
            <person name="Kaiser O."/>
            <person name="Golyshin P.N."/>
        </authorList>
    </citation>
    <scope>NUCLEOTIDE SEQUENCE [LARGE SCALE GENOMIC DNA]</scope>
    <source>
        <strain evidence="5">ATCC 700651 / DSM 11573 / NCIMB 13689 / SK2</strain>
    </source>
</reference>